<evidence type="ECO:0008006" key="5">
    <source>
        <dbReference type="Google" id="ProtNLM"/>
    </source>
</evidence>
<evidence type="ECO:0000313" key="3">
    <source>
        <dbReference type="EMBL" id="RKD91853.1"/>
    </source>
</evidence>
<reference evidence="3 4" key="1">
    <citation type="submission" date="2018-09" db="EMBL/GenBank/DDBJ databases">
        <title>Genomic Encyclopedia of Archaeal and Bacterial Type Strains, Phase II (KMG-II): from individual species to whole genera.</title>
        <authorList>
            <person name="Goeker M."/>
        </authorList>
    </citation>
    <scope>NUCLEOTIDE SEQUENCE [LARGE SCALE GENOMIC DNA]</scope>
    <source>
        <strain evidence="3 4">DSM 27148</strain>
    </source>
</reference>
<dbReference type="RefSeq" id="WP_147377198.1">
    <property type="nucleotide sequence ID" value="NZ_RAPN01000001.1"/>
</dbReference>
<evidence type="ECO:0000256" key="1">
    <source>
        <dbReference type="SAM" id="MobiDB-lite"/>
    </source>
</evidence>
<dbReference type="Proteomes" id="UP000283387">
    <property type="component" value="Unassembled WGS sequence"/>
</dbReference>
<gene>
    <name evidence="3" type="ORF">BC643_2221</name>
</gene>
<feature type="signal peptide" evidence="2">
    <location>
        <begin position="1"/>
        <end position="22"/>
    </location>
</feature>
<feature type="region of interest" description="Disordered" evidence="1">
    <location>
        <begin position="268"/>
        <end position="302"/>
    </location>
</feature>
<comment type="caution">
    <text evidence="3">The sequence shown here is derived from an EMBL/GenBank/DDBJ whole genome shotgun (WGS) entry which is preliminary data.</text>
</comment>
<organism evidence="3 4">
    <name type="scientific">Mangrovibacterium diazotrophicum</name>
    <dbReference type="NCBI Taxonomy" id="1261403"/>
    <lineage>
        <taxon>Bacteria</taxon>
        <taxon>Pseudomonadati</taxon>
        <taxon>Bacteroidota</taxon>
        <taxon>Bacteroidia</taxon>
        <taxon>Marinilabiliales</taxon>
        <taxon>Prolixibacteraceae</taxon>
        <taxon>Mangrovibacterium</taxon>
    </lineage>
</organism>
<evidence type="ECO:0000313" key="4">
    <source>
        <dbReference type="Proteomes" id="UP000283387"/>
    </source>
</evidence>
<sequence length="302" mass="30811">MKKLLLSLCMLAFVAITSNVFGQSTDSGITPFVGSTHTYSVTANASATFAWTITTDVAGSSAVASTIAEVTAGAGTEEVSITWHNPAAGTTYYVHVTETLSGCSNHKAIAVSPVNGFELEIVNVDSSNGDLAQDAAQCAPAVVVDSYAGSGDGTLTDAQNFVYDYGTVDLYYKITASGINTTNTGWSPQFTIATTNTTGATVTATWGTTSAGTGGSGALTTDGVANDIDVASGNASIWVKVTIDNGTAMEGLTAQDITVTLLDAANTSEDENGNDVTDVNNGNRKQVVSARPNSGVIVTTEP</sequence>
<keyword evidence="4" id="KW-1185">Reference proteome</keyword>
<accession>A0A419W8Q7</accession>
<feature type="compositionally biased region" description="Low complexity" evidence="1">
    <location>
        <begin position="274"/>
        <end position="283"/>
    </location>
</feature>
<dbReference type="EMBL" id="RAPN01000001">
    <property type="protein sequence ID" value="RKD91853.1"/>
    <property type="molecule type" value="Genomic_DNA"/>
</dbReference>
<name>A0A419W8Q7_9BACT</name>
<evidence type="ECO:0000256" key="2">
    <source>
        <dbReference type="SAM" id="SignalP"/>
    </source>
</evidence>
<feature type="chain" id="PRO_5019083903" description="Fibronectin type-III domain-containing protein" evidence="2">
    <location>
        <begin position="23"/>
        <end position="302"/>
    </location>
</feature>
<dbReference type="AlphaFoldDB" id="A0A419W8Q7"/>
<keyword evidence="2" id="KW-0732">Signal</keyword>
<protein>
    <recommendedName>
        <fullName evidence="5">Fibronectin type-III domain-containing protein</fullName>
    </recommendedName>
</protein>
<dbReference type="OrthoDB" id="1118785at2"/>
<proteinExistence type="predicted"/>